<evidence type="ECO:0000259" key="15">
    <source>
        <dbReference type="Pfam" id="PF04831"/>
    </source>
</evidence>
<feature type="domain" description="POPDC1-3" evidence="15">
    <location>
        <begin position="73"/>
        <end position="299"/>
    </location>
</feature>
<keyword evidence="5" id="KW-0796">Tight junction</keyword>
<evidence type="ECO:0000256" key="13">
    <source>
        <dbReference type="ARBA" id="ARBA00023180"/>
    </source>
</evidence>
<dbReference type="InterPro" id="IPR055272">
    <property type="entry name" value="POPDC1-3_dom"/>
</dbReference>
<dbReference type="InterPro" id="IPR006916">
    <property type="entry name" value="POPDC1-3"/>
</dbReference>
<evidence type="ECO:0000313" key="17">
    <source>
        <dbReference type="Proteomes" id="UP001164746"/>
    </source>
</evidence>
<comment type="subcellular location">
    <subcellularLocation>
        <location evidence="3">Cell junction</location>
        <location evidence="3">Tight junction</location>
    </subcellularLocation>
    <subcellularLocation>
        <location evidence="1">Lateral cell membrane</location>
    </subcellularLocation>
    <subcellularLocation>
        <location evidence="2">Membrane</location>
        <topology evidence="2">Multi-pass membrane protein</topology>
    </subcellularLocation>
</comment>
<dbReference type="InterPro" id="IPR014710">
    <property type="entry name" value="RmlC-like_jellyroll"/>
</dbReference>
<protein>
    <submittedName>
        <fullName evidence="16">PPD1A-like protein</fullName>
    </submittedName>
</protein>
<dbReference type="PANTHER" id="PTHR12101">
    <property type="entry name" value="POPEYE DOMAIN CONTAINING PROTEIN"/>
    <property type="match status" value="1"/>
</dbReference>
<dbReference type="Gene3D" id="2.60.120.10">
    <property type="entry name" value="Jelly Rolls"/>
    <property type="match status" value="1"/>
</dbReference>
<keyword evidence="13" id="KW-0325">Glycoprotein</keyword>
<reference evidence="16" key="1">
    <citation type="submission" date="2022-11" db="EMBL/GenBank/DDBJ databases">
        <title>Centuries of genome instability and evolution in soft-shell clam transmissible cancer (bioRxiv).</title>
        <authorList>
            <person name="Hart S.F.M."/>
            <person name="Yonemitsu M.A."/>
            <person name="Giersch R.M."/>
            <person name="Beal B.F."/>
            <person name="Arriagada G."/>
            <person name="Davis B.W."/>
            <person name="Ostrander E.A."/>
            <person name="Goff S.P."/>
            <person name="Metzger M.J."/>
        </authorList>
    </citation>
    <scope>NUCLEOTIDE SEQUENCE</scope>
    <source>
        <strain evidence="16">MELC-2E11</strain>
        <tissue evidence="16">Siphon/mantle</tissue>
    </source>
</reference>
<evidence type="ECO:0000256" key="1">
    <source>
        <dbReference type="ARBA" id="ARBA00004124"/>
    </source>
</evidence>
<evidence type="ECO:0000256" key="6">
    <source>
        <dbReference type="ARBA" id="ARBA00022473"/>
    </source>
</evidence>
<dbReference type="EMBL" id="CP111017">
    <property type="protein sequence ID" value="WAR08927.1"/>
    <property type="molecule type" value="Genomic_DNA"/>
</dbReference>
<keyword evidence="17" id="KW-1185">Reference proteome</keyword>
<evidence type="ECO:0000256" key="14">
    <source>
        <dbReference type="SAM" id="Phobius"/>
    </source>
</evidence>
<keyword evidence="9" id="KW-0130">Cell adhesion</keyword>
<sequence>MTADTISELYKMSNITNVNATIKKGALGIFSELSKVVLTRNGHDENRSLANATYDNVTSILAPGKYCEDWTDAQHAVFQLAKLCVLMSILSPCTFKYHSLFLRIMLNFGYVLTLIWASVFVCLFDVVIWSSVSLAMNSAHIVYLTYVYIPHKFSKSLEDVYLHTYKPLKVTRKQFKGLADLGTMHLLGKGSFYARQEHTLTGHKLSILLKGRLKVSYGDVYLHSVDANHFVDSPEYDNFNETYRDGKYKVNISATEDCLLFSFPQDRLIKHLSSDPRLEHIFGQIIGKDISQKLYEIQERMTANPNYLQNLSTRRASMVHVRNSIVSSSTTNLAKLNCLQGCIYEQSSNLSSNGTFESTV</sequence>
<evidence type="ECO:0000256" key="10">
    <source>
        <dbReference type="ARBA" id="ARBA00022949"/>
    </source>
</evidence>
<evidence type="ECO:0000256" key="9">
    <source>
        <dbReference type="ARBA" id="ARBA00022889"/>
    </source>
</evidence>
<evidence type="ECO:0000256" key="5">
    <source>
        <dbReference type="ARBA" id="ARBA00022427"/>
    </source>
</evidence>
<evidence type="ECO:0000256" key="12">
    <source>
        <dbReference type="ARBA" id="ARBA00023136"/>
    </source>
</evidence>
<dbReference type="InterPro" id="IPR018490">
    <property type="entry name" value="cNMP-bd_dom_sf"/>
</dbReference>
<name>A0ABY7EJ24_MYAAR</name>
<dbReference type="SUPFAM" id="SSF51206">
    <property type="entry name" value="cAMP-binding domain-like"/>
    <property type="match status" value="1"/>
</dbReference>
<evidence type="ECO:0000256" key="3">
    <source>
        <dbReference type="ARBA" id="ARBA00004435"/>
    </source>
</evidence>
<organism evidence="16 17">
    <name type="scientific">Mya arenaria</name>
    <name type="common">Soft-shell clam</name>
    <dbReference type="NCBI Taxonomy" id="6604"/>
    <lineage>
        <taxon>Eukaryota</taxon>
        <taxon>Metazoa</taxon>
        <taxon>Spiralia</taxon>
        <taxon>Lophotrochozoa</taxon>
        <taxon>Mollusca</taxon>
        <taxon>Bivalvia</taxon>
        <taxon>Autobranchia</taxon>
        <taxon>Heteroconchia</taxon>
        <taxon>Euheterodonta</taxon>
        <taxon>Imparidentia</taxon>
        <taxon>Neoheterodontei</taxon>
        <taxon>Myida</taxon>
        <taxon>Myoidea</taxon>
        <taxon>Myidae</taxon>
        <taxon>Mya</taxon>
    </lineage>
</organism>
<feature type="transmembrane region" description="Helical" evidence="14">
    <location>
        <begin position="100"/>
        <end position="121"/>
    </location>
</feature>
<accession>A0ABY7EJ24</accession>
<keyword evidence="11 14" id="KW-1133">Transmembrane helix</keyword>
<keyword evidence="12 14" id="KW-0472">Membrane</keyword>
<gene>
    <name evidence="16" type="ORF">MAR_018885</name>
</gene>
<evidence type="ECO:0000256" key="11">
    <source>
        <dbReference type="ARBA" id="ARBA00022989"/>
    </source>
</evidence>
<evidence type="ECO:0000256" key="8">
    <source>
        <dbReference type="ARBA" id="ARBA00022692"/>
    </source>
</evidence>
<keyword evidence="7" id="KW-1003">Cell membrane</keyword>
<dbReference type="PANTHER" id="PTHR12101:SF17">
    <property type="entry name" value="BLOOD VESSEL EPICARDIAL SUBSTANCE"/>
    <property type="match status" value="1"/>
</dbReference>
<proteinExistence type="inferred from homology"/>
<comment type="similarity">
    <text evidence="4">Belongs to the popeye family.</text>
</comment>
<evidence type="ECO:0000313" key="16">
    <source>
        <dbReference type="EMBL" id="WAR08927.1"/>
    </source>
</evidence>
<keyword evidence="10" id="KW-0965">Cell junction</keyword>
<dbReference type="Pfam" id="PF04831">
    <property type="entry name" value="POPDC1-3"/>
    <property type="match status" value="1"/>
</dbReference>
<evidence type="ECO:0000256" key="7">
    <source>
        <dbReference type="ARBA" id="ARBA00022475"/>
    </source>
</evidence>
<dbReference type="Proteomes" id="UP001164746">
    <property type="component" value="Chromosome 6"/>
</dbReference>
<keyword evidence="8 14" id="KW-0812">Transmembrane</keyword>
<evidence type="ECO:0000256" key="4">
    <source>
        <dbReference type="ARBA" id="ARBA00007146"/>
    </source>
</evidence>
<evidence type="ECO:0000256" key="2">
    <source>
        <dbReference type="ARBA" id="ARBA00004141"/>
    </source>
</evidence>
<keyword evidence="6" id="KW-0217">Developmental protein</keyword>